<sequence>MIKFFRKIRQKMLTENKFSKYLLYAIGEIVLVVIGILIALQINNWNEKQKLAEKTQEYYGQLLDDLKSDIKFSKHYLEESSIYLNEYNIYTEAYNKEVLNPIQFYEQISKLDLETPPLTFNTNTIESLQSTGDIGLIPSNIRNRLIDLKRLQTLSIKRFEDTDDGKSEITQNLSRLLGSTTLPKRLENQPKMKEFLNIDENLRMLILVYEGIHRWKYLSLKETKGRLEEMQKEINSIMELINKKLKK</sequence>
<evidence type="ECO:0000313" key="3">
    <source>
        <dbReference type="EMBL" id="WNH07896.1"/>
    </source>
</evidence>
<proteinExistence type="predicted"/>
<keyword evidence="2" id="KW-0472">Membrane</keyword>
<evidence type="ECO:0000256" key="1">
    <source>
        <dbReference type="SAM" id="Coils"/>
    </source>
</evidence>
<dbReference type="Proteomes" id="UP001302806">
    <property type="component" value="Chromosome"/>
</dbReference>
<keyword evidence="2" id="KW-0812">Transmembrane</keyword>
<accession>A0ABY9XPP1</accession>
<feature type="transmembrane region" description="Helical" evidence="2">
    <location>
        <begin position="21"/>
        <end position="40"/>
    </location>
</feature>
<dbReference type="RefSeq" id="WP_415864729.1">
    <property type="nucleotide sequence ID" value="NZ_CP134537.1"/>
</dbReference>
<reference evidence="3 4" key="1">
    <citation type="submission" date="2023-09" db="EMBL/GenBank/DDBJ databases">
        <title>Thalassobella suaedae gen. nov., sp. nov., a marine bacterium of the family Flavobacteriaceae isolated from a halophyte Suaeda japonica.</title>
        <authorList>
            <person name="Lee S.Y."/>
            <person name="Hwang C.Y."/>
        </authorList>
    </citation>
    <scope>NUCLEOTIDE SEQUENCE [LARGE SCALE GENOMIC DNA]</scope>
    <source>
        <strain evidence="3 4">HL-DH14</strain>
    </source>
</reference>
<dbReference type="InterPro" id="IPR045749">
    <property type="entry name" value="DUF6090"/>
</dbReference>
<name>A0ABY9XPP1_9FLAO</name>
<evidence type="ECO:0000256" key="2">
    <source>
        <dbReference type="SAM" id="Phobius"/>
    </source>
</evidence>
<dbReference type="Pfam" id="PF19578">
    <property type="entry name" value="DUF6090"/>
    <property type="match status" value="1"/>
</dbReference>
<organism evidence="3 4">
    <name type="scientific">Thalassobellus suaedae</name>
    <dbReference type="NCBI Taxonomy" id="3074124"/>
    <lineage>
        <taxon>Bacteria</taxon>
        <taxon>Pseudomonadati</taxon>
        <taxon>Bacteroidota</taxon>
        <taxon>Flavobacteriia</taxon>
        <taxon>Flavobacteriales</taxon>
        <taxon>Flavobacteriaceae</taxon>
        <taxon>Thalassobellus</taxon>
    </lineage>
</organism>
<keyword evidence="1" id="KW-0175">Coiled coil</keyword>
<evidence type="ECO:0000313" key="4">
    <source>
        <dbReference type="Proteomes" id="UP001302806"/>
    </source>
</evidence>
<dbReference type="EMBL" id="CP134537">
    <property type="protein sequence ID" value="WNH07896.1"/>
    <property type="molecule type" value="Genomic_DNA"/>
</dbReference>
<keyword evidence="2" id="KW-1133">Transmembrane helix</keyword>
<protein>
    <submittedName>
        <fullName evidence="3">DUF6090 family protein</fullName>
    </submittedName>
</protein>
<feature type="coiled-coil region" evidence="1">
    <location>
        <begin position="220"/>
        <end position="247"/>
    </location>
</feature>
<gene>
    <name evidence="3" type="ORF">RHP51_11915</name>
</gene>